<dbReference type="Gene3D" id="1.10.1760.20">
    <property type="match status" value="1"/>
</dbReference>
<dbReference type="STRING" id="303541.JF72_01440"/>
<sequence length="204" mass="21883">MRREQTRNMAITALFIALFLLQTFVPNIGYIRILPGLPAITTAPLTVAIYALLMGPMAGAVFGLFWGILRLILAFTQPGDIVSLMLFQNVFIAVIPSVCAGLFPGLIGKLFQNKKKGIRETGYATAGAVTSLTNTVLVILLTSLAFMNDSGRLIGYMGNFAKGTPLIEALIVALGMNGLIEAIFTAIVTPIIVIPLKKVMKRIG</sequence>
<protein>
    <recommendedName>
        <fullName evidence="4">ECF transporter S component</fullName>
    </recommendedName>
</protein>
<keyword evidence="1" id="KW-0812">Transmembrane</keyword>
<comment type="caution">
    <text evidence="2">The sequence shown here is derived from an EMBL/GenBank/DDBJ whole genome shotgun (WGS) entry which is preliminary data.</text>
</comment>
<dbReference type="InterPro" id="IPR024529">
    <property type="entry name" value="ECF_trnsprt_substrate-spec"/>
</dbReference>
<reference evidence="2 3" key="1">
    <citation type="submission" date="2015-01" db="EMBL/GenBank/DDBJ databases">
        <title>Comparative genomics of the lactic acid bacteria isolated from the honey bee gut.</title>
        <authorList>
            <person name="Ellegaard K.M."/>
            <person name="Tamarit D."/>
            <person name="Javelind E."/>
            <person name="Olofsson T."/>
            <person name="Andersson S.G."/>
            <person name="Vasquez A."/>
        </authorList>
    </citation>
    <scope>NUCLEOTIDE SEQUENCE [LARGE SCALE GENOMIC DNA]</scope>
    <source>
        <strain evidence="2 3">Hma11</strain>
    </source>
</reference>
<organism evidence="2 3">
    <name type="scientific">Lactobacillus apis</name>
    <dbReference type="NCBI Taxonomy" id="303541"/>
    <lineage>
        <taxon>Bacteria</taxon>
        <taxon>Bacillati</taxon>
        <taxon>Bacillota</taxon>
        <taxon>Bacilli</taxon>
        <taxon>Lactobacillales</taxon>
        <taxon>Lactobacillaceae</taxon>
        <taxon>Lactobacillus</taxon>
    </lineage>
</organism>
<evidence type="ECO:0000256" key="1">
    <source>
        <dbReference type="SAM" id="Phobius"/>
    </source>
</evidence>
<accession>A0A0F4LUW5</accession>
<dbReference type="Proteomes" id="UP000033682">
    <property type="component" value="Unassembled WGS sequence"/>
</dbReference>
<dbReference type="HOGENOM" id="CLU_088550_0_0_9"/>
<dbReference type="RefSeq" id="WP_046305917.1">
    <property type="nucleotide sequence ID" value="NZ_CAMLAY010000001.1"/>
</dbReference>
<keyword evidence="1" id="KW-1133">Transmembrane helix</keyword>
<feature type="transmembrane region" description="Helical" evidence="1">
    <location>
        <begin position="90"/>
        <end position="111"/>
    </location>
</feature>
<dbReference type="AlphaFoldDB" id="A0A0F4LUW5"/>
<keyword evidence="1" id="KW-0472">Membrane</keyword>
<gene>
    <name evidence="2" type="ORF">JF72_01440</name>
</gene>
<feature type="transmembrane region" description="Helical" evidence="1">
    <location>
        <begin position="166"/>
        <end position="194"/>
    </location>
</feature>
<dbReference type="EMBL" id="JXLG01000003">
    <property type="protein sequence ID" value="KJY62163.1"/>
    <property type="molecule type" value="Genomic_DNA"/>
</dbReference>
<evidence type="ECO:0008006" key="4">
    <source>
        <dbReference type="Google" id="ProtNLM"/>
    </source>
</evidence>
<evidence type="ECO:0000313" key="2">
    <source>
        <dbReference type="EMBL" id="KJY62163.1"/>
    </source>
</evidence>
<evidence type="ECO:0000313" key="3">
    <source>
        <dbReference type="Proteomes" id="UP000033682"/>
    </source>
</evidence>
<feature type="transmembrane region" description="Helical" evidence="1">
    <location>
        <begin position="123"/>
        <end position="146"/>
    </location>
</feature>
<keyword evidence="3" id="KW-1185">Reference proteome</keyword>
<dbReference type="GO" id="GO:0022857">
    <property type="term" value="F:transmembrane transporter activity"/>
    <property type="evidence" value="ECO:0007669"/>
    <property type="project" value="InterPro"/>
</dbReference>
<dbReference type="Pfam" id="PF12822">
    <property type="entry name" value="ECF_trnsprt"/>
    <property type="match status" value="1"/>
</dbReference>
<proteinExistence type="predicted"/>
<name>A0A0F4LUW5_9LACO</name>
<dbReference type="PATRIC" id="fig|303541.3.peg.287"/>